<gene>
    <name evidence="2" type="ORF">SAMN05444398_107171</name>
</gene>
<evidence type="ECO:0000256" key="1">
    <source>
        <dbReference type="SAM" id="MobiDB-lite"/>
    </source>
</evidence>
<reference evidence="2 3" key="1">
    <citation type="submission" date="2016-11" db="EMBL/GenBank/DDBJ databases">
        <authorList>
            <person name="Jaros S."/>
            <person name="Januszkiewicz K."/>
            <person name="Wedrychowicz H."/>
        </authorList>
    </citation>
    <scope>NUCLEOTIDE SEQUENCE [LARGE SCALE GENOMIC DNA]</scope>
    <source>
        <strain evidence="2 3">DSM 29589</strain>
    </source>
</reference>
<dbReference type="AlphaFoldDB" id="A0A1M7EQV3"/>
<protein>
    <submittedName>
        <fullName evidence="2">Uncharacterized protein</fullName>
    </submittedName>
</protein>
<organism evidence="2 3">
    <name type="scientific">Roseovarius pacificus</name>
    <dbReference type="NCBI Taxonomy" id="337701"/>
    <lineage>
        <taxon>Bacteria</taxon>
        <taxon>Pseudomonadati</taxon>
        <taxon>Pseudomonadota</taxon>
        <taxon>Alphaproteobacteria</taxon>
        <taxon>Rhodobacterales</taxon>
        <taxon>Roseobacteraceae</taxon>
        <taxon>Roseovarius</taxon>
    </lineage>
</organism>
<keyword evidence="3" id="KW-1185">Reference proteome</keyword>
<evidence type="ECO:0000313" key="2">
    <source>
        <dbReference type="EMBL" id="SHL94060.1"/>
    </source>
</evidence>
<dbReference type="EMBL" id="FRBR01000007">
    <property type="protein sequence ID" value="SHL94060.1"/>
    <property type="molecule type" value="Genomic_DNA"/>
</dbReference>
<evidence type="ECO:0000313" key="3">
    <source>
        <dbReference type="Proteomes" id="UP000183974"/>
    </source>
</evidence>
<dbReference type="STRING" id="337701.SAMN05444398_107171"/>
<feature type="region of interest" description="Disordered" evidence="1">
    <location>
        <begin position="1"/>
        <end position="20"/>
    </location>
</feature>
<sequence>MEGAERVHLGSGADGSAAGPVLPDVLADPCALPVAPLAMPEQVIETRFGPLRRLMHRLRHGNAASASMDAGA</sequence>
<name>A0A1M7EQV3_9RHOB</name>
<proteinExistence type="predicted"/>
<accession>A0A1M7EQV3</accession>
<dbReference type="Proteomes" id="UP000183974">
    <property type="component" value="Unassembled WGS sequence"/>
</dbReference>